<name>A0A3S1A690_9CYAN</name>
<evidence type="ECO:0008006" key="3">
    <source>
        <dbReference type="Google" id="ProtNLM"/>
    </source>
</evidence>
<organism evidence="1 2">
    <name type="scientific">Dulcicalothrix desertica PCC 7102</name>
    <dbReference type="NCBI Taxonomy" id="232991"/>
    <lineage>
        <taxon>Bacteria</taxon>
        <taxon>Bacillati</taxon>
        <taxon>Cyanobacteriota</taxon>
        <taxon>Cyanophyceae</taxon>
        <taxon>Nostocales</taxon>
        <taxon>Calotrichaceae</taxon>
        <taxon>Dulcicalothrix</taxon>
    </lineage>
</organism>
<reference evidence="1" key="2">
    <citation type="journal article" date="2019" name="Genome Biol. Evol.">
        <title>Day and night: Metabolic profiles and evolutionary relationships of six axenic non-marine cyanobacteria.</title>
        <authorList>
            <person name="Will S.E."/>
            <person name="Henke P."/>
            <person name="Boedeker C."/>
            <person name="Huang S."/>
            <person name="Brinkmann H."/>
            <person name="Rohde M."/>
            <person name="Jarek M."/>
            <person name="Friedl T."/>
            <person name="Seufert S."/>
            <person name="Schumacher M."/>
            <person name="Overmann J."/>
            <person name="Neumann-Schaal M."/>
            <person name="Petersen J."/>
        </authorList>
    </citation>
    <scope>NUCLEOTIDE SEQUENCE [LARGE SCALE GENOMIC DNA]</scope>
    <source>
        <strain evidence="1">PCC 7102</strain>
    </source>
</reference>
<dbReference type="RefSeq" id="WP_127087344.1">
    <property type="nucleotide sequence ID" value="NZ_RSCL01000051.1"/>
</dbReference>
<gene>
    <name evidence="1" type="ORF">DSM106972_094150</name>
</gene>
<comment type="caution">
    <text evidence="1">The sequence shown here is derived from an EMBL/GenBank/DDBJ whole genome shotgun (WGS) entry which is preliminary data.</text>
</comment>
<reference evidence="1" key="1">
    <citation type="submission" date="2018-12" db="EMBL/GenBank/DDBJ databases">
        <authorList>
            <person name="Will S."/>
            <person name="Neumann-Schaal M."/>
            <person name="Henke P."/>
        </authorList>
    </citation>
    <scope>NUCLEOTIDE SEQUENCE</scope>
    <source>
        <strain evidence="1">PCC 7102</strain>
    </source>
</reference>
<evidence type="ECO:0000313" key="1">
    <source>
        <dbReference type="EMBL" id="RUS94156.1"/>
    </source>
</evidence>
<dbReference type="AlphaFoldDB" id="A0A3S1A690"/>
<accession>A0A3S1A690</accession>
<dbReference type="OrthoDB" id="467722at2"/>
<proteinExistence type="predicted"/>
<protein>
    <recommendedName>
        <fullName evidence="3">Helix-turn-helix domain-containing protein</fullName>
    </recommendedName>
</protein>
<sequence>MYQFVNKQVASEKLNLSCATLKKYRLNGTLVEGTHWIKVNCRCIRYNLELVQDWLKNRYNPIAHNHAISLYHASTRRKRRKD</sequence>
<dbReference type="EMBL" id="RSCL01000051">
    <property type="protein sequence ID" value="RUS94156.1"/>
    <property type="molecule type" value="Genomic_DNA"/>
</dbReference>
<dbReference type="Proteomes" id="UP000271624">
    <property type="component" value="Unassembled WGS sequence"/>
</dbReference>
<keyword evidence="2" id="KW-1185">Reference proteome</keyword>
<evidence type="ECO:0000313" key="2">
    <source>
        <dbReference type="Proteomes" id="UP000271624"/>
    </source>
</evidence>